<dbReference type="Proteomes" id="UP000663866">
    <property type="component" value="Unassembled WGS sequence"/>
</dbReference>
<protein>
    <submittedName>
        <fullName evidence="1">Uncharacterized protein</fullName>
    </submittedName>
</protein>
<accession>A0A821N260</accession>
<organism evidence="1 2">
    <name type="scientific">Rotaria magnacalcarata</name>
    <dbReference type="NCBI Taxonomy" id="392030"/>
    <lineage>
        <taxon>Eukaryota</taxon>
        <taxon>Metazoa</taxon>
        <taxon>Spiralia</taxon>
        <taxon>Gnathifera</taxon>
        <taxon>Rotifera</taxon>
        <taxon>Eurotatoria</taxon>
        <taxon>Bdelloidea</taxon>
        <taxon>Philodinida</taxon>
        <taxon>Philodinidae</taxon>
        <taxon>Rotaria</taxon>
    </lineage>
</organism>
<dbReference type="AlphaFoldDB" id="A0A821N260"/>
<comment type="caution">
    <text evidence="1">The sequence shown here is derived from an EMBL/GenBank/DDBJ whole genome shotgun (WGS) entry which is preliminary data.</text>
</comment>
<gene>
    <name evidence="1" type="ORF">OVN521_LOCUS51088</name>
</gene>
<keyword evidence="2" id="KW-1185">Reference proteome</keyword>
<sequence length="72" mass="8166">MFNHSMFESGYGNDGIHVYYRRERINLMTAISFEDLGFGYARDPFRVCFAGHIINGAHPDSFQVLAGAYAKD</sequence>
<feature type="non-terminal residue" evidence="1">
    <location>
        <position position="72"/>
    </location>
</feature>
<evidence type="ECO:0000313" key="1">
    <source>
        <dbReference type="EMBL" id="CAF4778271.1"/>
    </source>
</evidence>
<evidence type="ECO:0000313" key="2">
    <source>
        <dbReference type="Proteomes" id="UP000663866"/>
    </source>
</evidence>
<dbReference type="EMBL" id="CAJOBG010121049">
    <property type="protein sequence ID" value="CAF4778271.1"/>
    <property type="molecule type" value="Genomic_DNA"/>
</dbReference>
<proteinExistence type="predicted"/>
<name>A0A821N260_9BILA</name>
<reference evidence="1" key="1">
    <citation type="submission" date="2021-02" db="EMBL/GenBank/DDBJ databases">
        <authorList>
            <person name="Nowell W R."/>
        </authorList>
    </citation>
    <scope>NUCLEOTIDE SEQUENCE</scope>
</reference>